<dbReference type="EMBL" id="CAJVPW010003835">
    <property type="protein sequence ID" value="CAG8530409.1"/>
    <property type="molecule type" value="Genomic_DNA"/>
</dbReference>
<protein>
    <submittedName>
        <fullName evidence="1">7443_t:CDS:1</fullName>
    </submittedName>
</protein>
<reference evidence="1" key="1">
    <citation type="submission" date="2021-06" db="EMBL/GenBank/DDBJ databases">
        <authorList>
            <person name="Kallberg Y."/>
            <person name="Tangrot J."/>
            <person name="Rosling A."/>
        </authorList>
    </citation>
    <scope>NUCLEOTIDE SEQUENCE</scope>
    <source>
        <strain evidence="1">28 12/20/2015</strain>
    </source>
</reference>
<sequence>MDEPQLPQITQNSGNTLETCVITTATLEEHDFYTQSVSDTSGQDILLAFLSDSLPSQRDLVNNDWCKDYLNRLTSLSLESLKHEPILVEAEQSKIQKELAELSFREYKSCIHANTCSTEINSSLDNLNLHLSTLSSTIPLLENSCTSFLQQTNQIIQQRGKINTILDCHNNLLEILEIPQLMDTCVRNGLYSEAMDLSAHVARLVSRYSTIPLIQHIERDVKQTMQLMLSKLITLLSQQIKLPSCLKVIGYLRRMEAFDEAELRLVFLLSRDAYLRSLICTIDNEKRDPVYYLKKYIDIFRENFFDIVTQYRAIFSDEGGALASTPIYSSFMMPPTPSSSWISSPSDINANSLGRRTMTAATAISDYTIHILGQLTSVLAEFTPLISDTSSLSSILTQLMYCGMSLGRVGVDFRHLVTGYFETAVDRIIRKMITDGTHEFCDDLKRAIKNVDSPSTWMISDKKSTNLSDLRPSLVSYSLTPTTSSFTPLITLLDYPPIAYLTNTYLAAFNSLRLVAPVSLFHPLGNHISQSLMLITDLLHEYGDTLVKHNHDITVLQGFNATFGQSFVPFISRCFVEGVYGGLMSRDCVNRPEIIDKYKILDTLKDFLPTPRIASFNLIDDDKSGNDAPRDNVDDVPRDNIDDAPKDNTDDAPKDNFDDAPKDNIDDAPKDNTDDAPKDNTDDAPKDNADDAPKVNIDDAPKDNIVIDETNNTSEE</sequence>
<keyword evidence="2" id="KW-1185">Reference proteome</keyword>
<evidence type="ECO:0000313" key="2">
    <source>
        <dbReference type="Proteomes" id="UP000789366"/>
    </source>
</evidence>
<gene>
    <name evidence="1" type="ORF">SPELUC_LOCUS4339</name>
</gene>
<evidence type="ECO:0000313" key="1">
    <source>
        <dbReference type="EMBL" id="CAG8530409.1"/>
    </source>
</evidence>
<proteinExistence type="predicted"/>
<name>A0ACA9LH12_9GLOM</name>
<accession>A0ACA9LH12</accession>
<comment type="caution">
    <text evidence="1">The sequence shown here is derived from an EMBL/GenBank/DDBJ whole genome shotgun (WGS) entry which is preliminary data.</text>
</comment>
<organism evidence="1 2">
    <name type="scientific">Cetraspora pellucida</name>
    <dbReference type="NCBI Taxonomy" id="1433469"/>
    <lineage>
        <taxon>Eukaryota</taxon>
        <taxon>Fungi</taxon>
        <taxon>Fungi incertae sedis</taxon>
        <taxon>Mucoromycota</taxon>
        <taxon>Glomeromycotina</taxon>
        <taxon>Glomeromycetes</taxon>
        <taxon>Diversisporales</taxon>
        <taxon>Gigasporaceae</taxon>
        <taxon>Cetraspora</taxon>
    </lineage>
</organism>
<dbReference type="Proteomes" id="UP000789366">
    <property type="component" value="Unassembled WGS sequence"/>
</dbReference>